<feature type="non-terminal residue" evidence="3">
    <location>
        <position position="1"/>
    </location>
</feature>
<dbReference type="GO" id="GO:0016301">
    <property type="term" value="F:kinase activity"/>
    <property type="evidence" value="ECO:0007669"/>
    <property type="project" value="UniProtKB-KW"/>
</dbReference>
<dbReference type="Pfam" id="PF00069">
    <property type="entry name" value="Pkinase"/>
    <property type="match status" value="1"/>
</dbReference>
<proteinExistence type="predicted"/>
<keyword evidence="4" id="KW-1185">Reference proteome</keyword>
<feature type="compositionally biased region" description="Basic and acidic residues" evidence="1">
    <location>
        <begin position="257"/>
        <end position="279"/>
    </location>
</feature>
<dbReference type="Gene3D" id="1.10.510.10">
    <property type="entry name" value="Transferase(Phosphotransferase) domain 1"/>
    <property type="match status" value="1"/>
</dbReference>
<gene>
    <name evidence="3" type="primary">PLK5</name>
    <name evidence="3" type="ORF">BGZ96_011315</name>
</gene>
<comment type="caution">
    <text evidence="3">The sequence shown here is derived from an EMBL/GenBank/DDBJ whole genome shotgun (WGS) entry which is preliminary data.</text>
</comment>
<dbReference type="SMART" id="SM00220">
    <property type="entry name" value="S_TKc"/>
    <property type="match status" value="1"/>
</dbReference>
<accession>A0ABQ7JT03</accession>
<dbReference type="InterPro" id="IPR011009">
    <property type="entry name" value="Kinase-like_dom_sf"/>
</dbReference>
<evidence type="ECO:0000313" key="4">
    <source>
        <dbReference type="Proteomes" id="UP001194696"/>
    </source>
</evidence>
<keyword evidence="3" id="KW-0808">Transferase</keyword>
<dbReference type="PROSITE" id="PS00108">
    <property type="entry name" value="PROTEIN_KINASE_ST"/>
    <property type="match status" value="1"/>
</dbReference>
<protein>
    <submittedName>
        <fullName evidence="3">Inactive serine/threonine-protein kinase plk5</fullName>
    </submittedName>
</protein>
<dbReference type="PROSITE" id="PS50011">
    <property type="entry name" value="PROTEIN_KINASE_DOM"/>
    <property type="match status" value="1"/>
</dbReference>
<evidence type="ECO:0000313" key="3">
    <source>
        <dbReference type="EMBL" id="KAG0284288.1"/>
    </source>
</evidence>
<reference evidence="3 4" key="1">
    <citation type="journal article" date="2020" name="Fungal Divers.">
        <title>Resolving the Mortierellaceae phylogeny through synthesis of multi-gene phylogenetics and phylogenomics.</title>
        <authorList>
            <person name="Vandepol N."/>
            <person name="Liber J."/>
            <person name="Desiro A."/>
            <person name="Na H."/>
            <person name="Kennedy M."/>
            <person name="Barry K."/>
            <person name="Grigoriev I.V."/>
            <person name="Miller A.N."/>
            <person name="O'Donnell K."/>
            <person name="Stajich J.E."/>
            <person name="Bonito G."/>
        </authorList>
    </citation>
    <scope>NUCLEOTIDE SEQUENCE [LARGE SCALE GENOMIC DNA]</scope>
    <source>
        <strain evidence="3 4">AD045</strain>
    </source>
</reference>
<sequence length="288" mass="32698">TYALKTFRADGSGRNFQHEINMFVAAGPNNNVLKYSGAVQDPNGKFALFELCRPFDLSELLRSCGRLTDPEVCYFGLGIAAGLAAGLAHLHKKNIIHSDLKPENVLMTFDMQVRIGDLGLSERYNFKRWIKGCVGTMHFIAPEVVDMKPHTLHMDTFSFGCIIYMMLLGTRAHLTTLDCTYPNQLEENLSGNQESEDPEDWLSANAQSLLRALLSFHPFTRPMPRYMAMEKVFLECHRPTKLTEDVFHTPYIPVDESKRKDAPTEEETKVVQKTKRDNFDGNNFQADI</sequence>
<feature type="domain" description="Protein kinase" evidence="2">
    <location>
        <begin position="1"/>
        <end position="234"/>
    </location>
</feature>
<dbReference type="InterPro" id="IPR008271">
    <property type="entry name" value="Ser/Thr_kinase_AS"/>
</dbReference>
<dbReference type="PANTHER" id="PTHR24345:SF93">
    <property type="entry name" value="SERINE_THREONINE-PROTEIN KINASE PLK1"/>
    <property type="match status" value="1"/>
</dbReference>
<feature type="region of interest" description="Disordered" evidence="1">
    <location>
        <begin position="257"/>
        <end position="288"/>
    </location>
</feature>
<name>A0ABQ7JT03_9FUNG</name>
<keyword evidence="3" id="KW-0418">Kinase</keyword>
<evidence type="ECO:0000259" key="2">
    <source>
        <dbReference type="PROSITE" id="PS50011"/>
    </source>
</evidence>
<dbReference type="SUPFAM" id="SSF56112">
    <property type="entry name" value="Protein kinase-like (PK-like)"/>
    <property type="match status" value="1"/>
</dbReference>
<dbReference type="InterPro" id="IPR000719">
    <property type="entry name" value="Prot_kinase_dom"/>
</dbReference>
<dbReference type="EMBL" id="JAAAIM010000789">
    <property type="protein sequence ID" value="KAG0284288.1"/>
    <property type="molecule type" value="Genomic_DNA"/>
</dbReference>
<evidence type="ECO:0000256" key="1">
    <source>
        <dbReference type="SAM" id="MobiDB-lite"/>
    </source>
</evidence>
<dbReference type="PANTHER" id="PTHR24345">
    <property type="entry name" value="SERINE/THREONINE-PROTEIN KINASE PLK"/>
    <property type="match status" value="1"/>
</dbReference>
<organism evidence="3 4">
    <name type="scientific">Linnemannia gamsii</name>
    <dbReference type="NCBI Taxonomy" id="64522"/>
    <lineage>
        <taxon>Eukaryota</taxon>
        <taxon>Fungi</taxon>
        <taxon>Fungi incertae sedis</taxon>
        <taxon>Mucoromycota</taxon>
        <taxon>Mortierellomycotina</taxon>
        <taxon>Mortierellomycetes</taxon>
        <taxon>Mortierellales</taxon>
        <taxon>Mortierellaceae</taxon>
        <taxon>Linnemannia</taxon>
    </lineage>
</organism>
<dbReference type="Proteomes" id="UP001194696">
    <property type="component" value="Unassembled WGS sequence"/>
</dbReference>